<evidence type="ECO:0000313" key="4">
    <source>
        <dbReference type="Proteomes" id="UP001524569"/>
    </source>
</evidence>
<protein>
    <submittedName>
        <fullName evidence="3">Alpha-amylase family glycosyl hydrolase</fullName>
    </submittedName>
</protein>
<gene>
    <name evidence="3" type="ORF">NP603_06885</name>
</gene>
<dbReference type="EMBL" id="JANIBM010000005">
    <property type="protein sequence ID" value="MCQ8180826.1"/>
    <property type="molecule type" value="Genomic_DNA"/>
</dbReference>
<evidence type="ECO:0000256" key="1">
    <source>
        <dbReference type="ARBA" id="ARBA00023295"/>
    </source>
</evidence>
<keyword evidence="1" id="KW-0326">Glycosidase</keyword>
<dbReference type="GO" id="GO:0016787">
    <property type="term" value="F:hydrolase activity"/>
    <property type="evidence" value="ECO:0007669"/>
    <property type="project" value="UniProtKB-KW"/>
</dbReference>
<organism evidence="3 4">
    <name type="scientific">Methylomonas aurea</name>
    <dbReference type="NCBI Taxonomy" id="2952224"/>
    <lineage>
        <taxon>Bacteria</taxon>
        <taxon>Pseudomonadati</taxon>
        <taxon>Pseudomonadota</taxon>
        <taxon>Gammaproteobacteria</taxon>
        <taxon>Methylococcales</taxon>
        <taxon>Methylococcaceae</taxon>
        <taxon>Methylomonas</taxon>
    </lineage>
</organism>
<dbReference type="InterPro" id="IPR017853">
    <property type="entry name" value="GH"/>
</dbReference>
<evidence type="ECO:0000259" key="2">
    <source>
        <dbReference type="SMART" id="SM00642"/>
    </source>
</evidence>
<feature type="domain" description="Glycosyl hydrolase family 13 catalytic" evidence="2">
    <location>
        <begin position="178"/>
        <end position="568"/>
    </location>
</feature>
<proteinExistence type="predicted"/>
<dbReference type="Gene3D" id="3.20.20.80">
    <property type="entry name" value="Glycosidases"/>
    <property type="match status" value="1"/>
</dbReference>
<evidence type="ECO:0000313" key="3">
    <source>
        <dbReference type="EMBL" id="MCQ8180826.1"/>
    </source>
</evidence>
<comment type="caution">
    <text evidence="3">The sequence shown here is derived from an EMBL/GenBank/DDBJ whole genome shotgun (WGS) entry which is preliminary data.</text>
</comment>
<dbReference type="SMART" id="SM00642">
    <property type="entry name" value="Aamy"/>
    <property type="match status" value="1"/>
</dbReference>
<keyword evidence="4" id="KW-1185">Reference proteome</keyword>
<dbReference type="RefSeq" id="WP_256610177.1">
    <property type="nucleotide sequence ID" value="NZ_JANIBM010000005.1"/>
</dbReference>
<dbReference type="Pfam" id="PF00128">
    <property type="entry name" value="Alpha-amylase"/>
    <property type="match status" value="1"/>
</dbReference>
<dbReference type="InterPro" id="IPR006047">
    <property type="entry name" value="GH13_cat_dom"/>
</dbReference>
<keyword evidence="3" id="KW-0378">Hydrolase</keyword>
<dbReference type="PANTHER" id="PTHR43002">
    <property type="entry name" value="GLYCOGEN DEBRANCHING ENZYME"/>
    <property type="match status" value="1"/>
</dbReference>
<accession>A0ABT1UF11</accession>
<reference evidence="3 4" key="1">
    <citation type="submission" date="2022-07" db="EMBL/GenBank/DDBJ databases">
        <title>Methylomonas rivi sp. nov., Methylomonas rosea sp. nov., Methylomonas aureus sp. nov. and Methylomonas subterranea sp. nov., four novel methanotrophs isolated from a freshwater creek and the deep terrestrial subsurface.</title>
        <authorList>
            <person name="Abin C."/>
            <person name="Sankaranarayanan K."/>
            <person name="Garner C."/>
            <person name="Sindelar R."/>
            <person name="Kotary K."/>
            <person name="Garner R."/>
            <person name="Barclay S."/>
            <person name="Lawson P."/>
            <person name="Krumholz L."/>
        </authorList>
    </citation>
    <scope>NUCLEOTIDE SEQUENCE [LARGE SCALE GENOMIC DNA]</scope>
    <source>
        <strain evidence="3 4">SURF-1</strain>
    </source>
</reference>
<name>A0ABT1UF11_9GAMM</name>
<dbReference type="Proteomes" id="UP001524569">
    <property type="component" value="Unassembled WGS sequence"/>
</dbReference>
<dbReference type="SUPFAM" id="SSF51445">
    <property type="entry name" value="(Trans)glycosidases"/>
    <property type="match status" value="1"/>
</dbReference>
<sequence>MVHLFKLKRSAFVLCGAADSEPGPHLVIGQFKPGNPPELVNRKRFALQRDGQLWRIDAADCGLADGQIYHYWFEVTDTSPTRDGARILCTDPTAFTVDWRLSAPRLPAPYRSDDQDPAAVIKFERGELLPCDPGGEAFMPARPIAADKAAPNNRMVIYELPTAWSRINLHLDPEIGVGTFRDVMALVDTDVDAANFSGLAALQVGRSHLAELGINALELLPIADSFVDREWGYATSNYFAPDHDLGFPAGNASPTANTDLVALVNRCHEHGIRFFIDAVMAFATRAAMENINFPDFHIDADADPADPDAYQSSDQGRRQGFGGKLWRYGHLLRQSYDPVSGKVGDYFPARQFMQAYLLRWMADFAIDGVRLDSVNNVANWDFVEQFKDLARETWLANQGRDDRFLVVGEELSVPLELVSQNRLDGLWNEEFKRMLRSAILGRNSEKEPSFEWTVRKLIDCRNLGFRDGAQVINYVGTHDTEGYRNERLFNFLLNNGIVFTEQRIKLAFACLFTAVGIPMIFAGDEFADQHDLSVSHPPKQLDAVNYERLEQPFRRRIFEYVARLVKFRTQYDALAVNDTEFIHVDFNDGKRVLCWRRGLAGSGAQVVVVANFSDFATANAFSESAEYRVNNWPATPDGKKWREITQMRDVPPTWIGREPIFPWEAKVYALVDA</sequence>